<dbReference type="AlphaFoldDB" id="A0A5C3LMU3"/>
<evidence type="ECO:0000313" key="3">
    <source>
        <dbReference type="Proteomes" id="UP000308652"/>
    </source>
</evidence>
<gene>
    <name evidence="2" type="ORF">BDQ12DRAFT_669412</name>
</gene>
<feature type="region of interest" description="Disordered" evidence="1">
    <location>
        <begin position="1"/>
        <end position="74"/>
    </location>
</feature>
<evidence type="ECO:0000256" key="1">
    <source>
        <dbReference type="SAM" id="MobiDB-lite"/>
    </source>
</evidence>
<dbReference type="OrthoDB" id="3267821at2759"/>
<dbReference type="EMBL" id="ML213631">
    <property type="protein sequence ID" value="TFK34494.1"/>
    <property type="molecule type" value="Genomic_DNA"/>
</dbReference>
<organism evidence="2 3">
    <name type="scientific">Crucibulum laeve</name>
    <dbReference type="NCBI Taxonomy" id="68775"/>
    <lineage>
        <taxon>Eukaryota</taxon>
        <taxon>Fungi</taxon>
        <taxon>Dikarya</taxon>
        <taxon>Basidiomycota</taxon>
        <taxon>Agaricomycotina</taxon>
        <taxon>Agaricomycetes</taxon>
        <taxon>Agaricomycetidae</taxon>
        <taxon>Agaricales</taxon>
        <taxon>Agaricineae</taxon>
        <taxon>Nidulariaceae</taxon>
        <taxon>Crucibulum</taxon>
    </lineage>
</organism>
<reference evidence="2 3" key="1">
    <citation type="journal article" date="2019" name="Nat. Ecol. Evol.">
        <title>Megaphylogeny resolves global patterns of mushroom evolution.</title>
        <authorList>
            <person name="Varga T."/>
            <person name="Krizsan K."/>
            <person name="Foldi C."/>
            <person name="Dima B."/>
            <person name="Sanchez-Garcia M."/>
            <person name="Sanchez-Ramirez S."/>
            <person name="Szollosi G.J."/>
            <person name="Szarkandi J.G."/>
            <person name="Papp V."/>
            <person name="Albert L."/>
            <person name="Andreopoulos W."/>
            <person name="Angelini C."/>
            <person name="Antonin V."/>
            <person name="Barry K.W."/>
            <person name="Bougher N.L."/>
            <person name="Buchanan P."/>
            <person name="Buyck B."/>
            <person name="Bense V."/>
            <person name="Catcheside P."/>
            <person name="Chovatia M."/>
            <person name="Cooper J."/>
            <person name="Damon W."/>
            <person name="Desjardin D."/>
            <person name="Finy P."/>
            <person name="Geml J."/>
            <person name="Haridas S."/>
            <person name="Hughes K."/>
            <person name="Justo A."/>
            <person name="Karasinski D."/>
            <person name="Kautmanova I."/>
            <person name="Kiss B."/>
            <person name="Kocsube S."/>
            <person name="Kotiranta H."/>
            <person name="LaButti K.M."/>
            <person name="Lechner B.E."/>
            <person name="Liimatainen K."/>
            <person name="Lipzen A."/>
            <person name="Lukacs Z."/>
            <person name="Mihaltcheva S."/>
            <person name="Morgado L.N."/>
            <person name="Niskanen T."/>
            <person name="Noordeloos M.E."/>
            <person name="Ohm R.A."/>
            <person name="Ortiz-Santana B."/>
            <person name="Ovrebo C."/>
            <person name="Racz N."/>
            <person name="Riley R."/>
            <person name="Savchenko A."/>
            <person name="Shiryaev A."/>
            <person name="Soop K."/>
            <person name="Spirin V."/>
            <person name="Szebenyi C."/>
            <person name="Tomsovsky M."/>
            <person name="Tulloss R.E."/>
            <person name="Uehling J."/>
            <person name="Grigoriev I.V."/>
            <person name="Vagvolgyi C."/>
            <person name="Papp T."/>
            <person name="Martin F.M."/>
            <person name="Miettinen O."/>
            <person name="Hibbett D.S."/>
            <person name="Nagy L.G."/>
        </authorList>
    </citation>
    <scope>NUCLEOTIDE SEQUENCE [LARGE SCALE GENOMIC DNA]</scope>
    <source>
        <strain evidence="2 3">CBS 166.37</strain>
    </source>
</reference>
<feature type="compositionally biased region" description="Polar residues" evidence="1">
    <location>
        <begin position="46"/>
        <end position="56"/>
    </location>
</feature>
<sequence>MSESDNKFLTSPIPSPRSQSPTSSSTTPAADNQDSDPSRRFHEDGTSSSISQQPSLPTTPTCTPEDCTQHKRQADDVRLKTANQEQLKQFAAMPGHQQSIFLAGLIFQHIERLELIQPPEAPYVLPDSLKAKIEKYTFIVLIDPSLPKYLSDDGPLNLVLDFIQKHLSWGLSSAIMEDPVKLKVIVKAICDEATNLRNLFKDEVKRSIEHSASDGSLQPAINIVKLCKNIVGICSRIASKVWVSLKMAARFAFVRNEYVAAYAANNSKPGRNFWIRVDQQLERYQKEKNNDEVKISLIFRRILQSNHRIYGSIDVENLLKEPLSMDELEQE</sequence>
<proteinExistence type="predicted"/>
<name>A0A5C3LMU3_9AGAR</name>
<accession>A0A5C3LMU3</accession>
<feature type="compositionally biased region" description="Basic and acidic residues" evidence="1">
    <location>
        <begin position="36"/>
        <end position="45"/>
    </location>
</feature>
<feature type="compositionally biased region" description="Low complexity" evidence="1">
    <location>
        <begin position="10"/>
        <end position="28"/>
    </location>
</feature>
<dbReference type="Proteomes" id="UP000308652">
    <property type="component" value="Unassembled WGS sequence"/>
</dbReference>
<keyword evidence="3" id="KW-1185">Reference proteome</keyword>
<evidence type="ECO:0000313" key="2">
    <source>
        <dbReference type="EMBL" id="TFK34494.1"/>
    </source>
</evidence>
<protein>
    <submittedName>
        <fullName evidence="2">Uncharacterized protein</fullName>
    </submittedName>
</protein>